<reference evidence="2" key="1">
    <citation type="submission" date="2016-03" db="EMBL/GenBank/DDBJ databases">
        <authorList>
            <person name="Ploux O."/>
        </authorList>
    </citation>
    <scope>NUCLEOTIDE SEQUENCE [LARGE SCALE GENOMIC DNA]</scope>
    <source>
        <strain evidence="2">BS258</strain>
    </source>
</reference>
<dbReference type="Proteomes" id="UP000075950">
    <property type="component" value="Chromosome"/>
</dbReference>
<sequence length="81" mass="9020">MTERPHDQSYLRGALHSMIAPLWQWLDVLCLTKASMMLSPHSIHLVLKHGGSSLLVTKTILHLGNVSASVAWRKNSEYLAA</sequence>
<protein>
    <submittedName>
        <fullName evidence="1">Uncharacterized protein</fullName>
    </submittedName>
</protein>
<dbReference type="KEGG" id="bly:A2T55_16355"/>
<proteinExistence type="predicted"/>
<dbReference type="AlphaFoldDB" id="A0A144MIL8"/>
<evidence type="ECO:0000313" key="2">
    <source>
        <dbReference type="Proteomes" id="UP000075950"/>
    </source>
</evidence>
<dbReference type="EMBL" id="CP014869">
    <property type="protein sequence ID" value="AMT95087.1"/>
    <property type="molecule type" value="Genomic_DNA"/>
</dbReference>
<name>A0A144MIL8_BRELN</name>
<accession>A0A144MIL8</accession>
<evidence type="ECO:0000313" key="1">
    <source>
        <dbReference type="EMBL" id="AMT95087.1"/>
    </source>
</evidence>
<gene>
    <name evidence="1" type="ORF">A2T55_16355</name>
</gene>
<organism evidence="1 2">
    <name type="scientific">Brevibacterium linens</name>
    <dbReference type="NCBI Taxonomy" id="1703"/>
    <lineage>
        <taxon>Bacteria</taxon>
        <taxon>Bacillati</taxon>
        <taxon>Actinomycetota</taxon>
        <taxon>Actinomycetes</taxon>
        <taxon>Micrococcales</taxon>
        <taxon>Brevibacteriaceae</taxon>
        <taxon>Brevibacterium</taxon>
    </lineage>
</organism>